<organism evidence="1">
    <name type="scientific">uncultured Caudovirales phage</name>
    <dbReference type="NCBI Taxonomy" id="2100421"/>
    <lineage>
        <taxon>Viruses</taxon>
        <taxon>Duplodnaviria</taxon>
        <taxon>Heunggongvirae</taxon>
        <taxon>Uroviricota</taxon>
        <taxon>Caudoviricetes</taxon>
        <taxon>Peduoviridae</taxon>
        <taxon>Maltschvirus</taxon>
        <taxon>Maltschvirus maltsch</taxon>
    </lineage>
</organism>
<evidence type="ECO:0000313" key="1">
    <source>
        <dbReference type="EMBL" id="CAB4156069.1"/>
    </source>
</evidence>
<dbReference type="EMBL" id="LR796641">
    <property type="protein sequence ID" value="CAB4156069.1"/>
    <property type="molecule type" value="Genomic_DNA"/>
</dbReference>
<accession>A0A6J5NAF2</accession>
<name>A0A6J5NAF2_9CAUD</name>
<proteinExistence type="predicted"/>
<sequence length="149" mass="16309">MSYDAKNYALLIKREVVALDTLLECWGDIVGISNEEKEELAEDTLDEVNGALSALEIEWPDDDGADIVGDYLNGTCLDITVWRKVGVMSDGVTRLEILRTCGGPRCDILRDSEDGSIVEVRVYSGSDSHTLRVNAATLADYLDEMAGGY</sequence>
<protein>
    <submittedName>
        <fullName evidence="1">Uncharacterized protein</fullName>
    </submittedName>
</protein>
<reference evidence="1" key="1">
    <citation type="submission" date="2020-04" db="EMBL/GenBank/DDBJ databases">
        <authorList>
            <person name="Chiriac C."/>
            <person name="Salcher M."/>
            <person name="Ghai R."/>
            <person name="Kavagutti S V."/>
        </authorList>
    </citation>
    <scope>NUCLEOTIDE SEQUENCE</scope>
</reference>
<gene>
    <name evidence="1" type="ORF">UFOVP668_33</name>
</gene>